<evidence type="ECO:0000256" key="1">
    <source>
        <dbReference type="SAM" id="Phobius"/>
    </source>
</evidence>
<evidence type="ECO:0000313" key="3">
    <source>
        <dbReference type="Proteomes" id="UP001295684"/>
    </source>
</evidence>
<feature type="transmembrane region" description="Helical" evidence="1">
    <location>
        <begin position="112"/>
        <end position="130"/>
    </location>
</feature>
<keyword evidence="1" id="KW-0472">Membrane</keyword>
<feature type="transmembrane region" description="Helical" evidence="1">
    <location>
        <begin position="77"/>
        <end position="100"/>
    </location>
</feature>
<gene>
    <name evidence="2" type="ORF">ECRASSUSDP1_LOCUS24730</name>
</gene>
<accession>A0AAD1Y1W2</accession>
<dbReference type="AlphaFoldDB" id="A0AAD1Y1W2"/>
<protein>
    <submittedName>
        <fullName evidence="2">Uncharacterized protein</fullName>
    </submittedName>
</protein>
<comment type="caution">
    <text evidence="2">The sequence shown here is derived from an EMBL/GenBank/DDBJ whole genome shotgun (WGS) entry which is preliminary data.</text>
</comment>
<keyword evidence="1" id="KW-0812">Transmembrane</keyword>
<organism evidence="2 3">
    <name type="scientific">Euplotes crassus</name>
    <dbReference type="NCBI Taxonomy" id="5936"/>
    <lineage>
        <taxon>Eukaryota</taxon>
        <taxon>Sar</taxon>
        <taxon>Alveolata</taxon>
        <taxon>Ciliophora</taxon>
        <taxon>Intramacronucleata</taxon>
        <taxon>Spirotrichea</taxon>
        <taxon>Hypotrichia</taxon>
        <taxon>Euplotida</taxon>
        <taxon>Euplotidae</taxon>
        <taxon>Moneuplotes</taxon>
    </lineage>
</organism>
<keyword evidence="1" id="KW-1133">Transmembrane helix</keyword>
<dbReference type="Proteomes" id="UP001295684">
    <property type="component" value="Unassembled WGS sequence"/>
</dbReference>
<dbReference type="EMBL" id="CAMPGE010025481">
    <property type="protein sequence ID" value="CAI2383235.1"/>
    <property type="molecule type" value="Genomic_DNA"/>
</dbReference>
<reference evidence="2" key="1">
    <citation type="submission" date="2023-07" db="EMBL/GenBank/DDBJ databases">
        <authorList>
            <consortium name="AG Swart"/>
            <person name="Singh M."/>
            <person name="Singh A."/>
            <person name="Seah K."/>
            <person name="Emmerich C."/>
        </authorList>
    </citation>
    <scope>NUCLEOTIDE SEQUENCE</scope>
    <source>
        <strain evidence="2">DP1</strain>
    </source>
</reference>
<sequence>MQYTSPQIQTSSVDSGSWVHYLNIISVLVATFELLVTHPWNNPAEVMAGLLLAGTLAASAVHHLDEGARQCRSFQRWAKVIAGLTLGFYLIFLVVFLTSGRFPPELILSPKFLVYTSSTILAPFTLLVMMTSKLEQRQPVQVMTLSQNLSPKQENVNLMA</sequence>
<name>A0AAD1Y1W2_EUPCR</name>
<proteinExistence type="predicted"/>
<keyword evidence="3" id="KW-1185">Reference proteome</keyword>
<evidence type="ECO:0000313" key="2">
    <source>
        <dbReference type="EMBL" id="CAI2383235.1"/>
    </source>
</evidence>